<dbReference type="Proteomes" id="UP000256964">
    <property type="component" value="Unassembled WGS sequence"/>
</dbReference>
<accession>A0A371D118</accession>
<reference evidence="2 3" key="1">
    <citation type="journal article" date="2018" name="Biotechnol. Biofuels">
        <title>Integrative visual omics of the white-rot fungus Polyporus brumalis exposes the biotechnological potential of its oxidative enzymes for delignifying raw plant biomass.</title>
        <authorList>
            <person name="Miyauchi S."/>
            <person name="Rancon A."/>
            <person name="Drula E."/>
            <person name="Hage H."/>
            <person name="Chaduli D."/>
            <person name="Favel A."/>
            <person name="Grisel S."/>
            <person name="Henrissat B."/>
            <person name="Herpoel-Gimbert I."/>
            <person name="Ruiz-Duenas F.J."/>
            <person name="Chevret D."/>
            <person name="Hainaut M."/>
            <person name="Lin J."/>
            <person name="Wang M."/>
            <person name="Pangilinan J."/>
            <person name="Lipzen A."/>
            <person name="Lesage-Meessen L."/>
            <person name="Navarro D."/>
            <person name="Riley R."/>
            <person name="Grigoriev I.V."/>
            <person name="Zhou S."/>
            <person name="Raouche S."/>
            <person name="Rosso M.N."/>
        </authorList>
    </citation>
    <scope>NUCLEOTIDE SEQUENCE [LARGE SCALE GENOMIC DNA]</scope>
    <source>
        <strain evidence="2 3">BRFM 1820</strain>
    </source>
</reference>
<feature type="region of interest" description="Disordered" evidence="1">
    <location>
        <begin position="27"/>
        <end position="59"/>
    </location>
</feature>
<protein>
    <submittedName>
        <fullName evidence="2">Uncharacterized protein</fullName>
    </submittedName>
</protein>
<evidence type="ECO:0000256" key="1">
    <source>
        <dbReference type="SAM" id="MobiDB-lite"/>
    </source>
</evidence>
<gene>
    <name evidence="2" type="ORF">OH76DRAFT_890423</name>
</gene>
<organism evidence="2 3">
    <name type="scientific">Lentinus brumalis</name>
    <dbReference type="NCBI Taxonomy" id="2498619"/>
    <lineage>
        <taxon>Eukaryota</taxon>
        <taxon>Fungi</taxon>
        <taxon>Dikarya</taxon>
        <taxon>Basidiomycota</taxon>
        <taxon>Agaricomycotina</taxon>
        <taxon>Agaricomycetes</taxon>
        <taxon>Polyporales</taxon>
        <taxon>Polyporaceae</taxon>
        <taxon>Lentinus</taxon>
    </lineage>
</organism>
<name>A0A371D118_9APHY</name>
<feature type="compositionally biased region" description="Basic and acidic residues" evidence="1">
    <location>
        <begin position="27"/>
        <end position="55"/>
    </location>
</feature>
<evidence type="ECO:0000313" key="3">
    <source>
        <dbReference type="Proteomes" id="UP000256964"/>
    </source>
</evidence>
<dbReference type="EMBL" id="KZ857429">
    <property type="protein sequence ID" value="RDX46228.1"/>
    <property type="molecule type" value="Genomic_DNA"/>
</dbReference>
<sequence length="165" mass="18232">MDTLDGHRGVQLAGKTRWSQVLARRAEGVGRHNRDGETRERRCEDAKSRSEEALVPRHRQRDSRHICARAGLVRQVSGHVYTDSGALELSGIPQSLLLALSHPRCCCSYPALGSASLFDASHKNSTHVLHTVPSSSSSTLPKFRCIPLMRTIEGRLLILAACRRT</sequence>
<keyword evidence="3" id="KW-1185">Reference proteome</keyword>
<dbReference type="AlphaFoldDB" id="A0A371D118"/>
<evidence type="ECO:0000313" key="2">
    <source>
        <dbReference type="EMBL" id="RDX46228.1"/>
    </source>
</evidence>
<proteinExistence type="predicted"/>